<keyword evidence="2" id="KW-1185">Reference proteome</keyword>
<accession>A0ABR8D7M2</accession>
<dbReference type="EMBL" id="JACJSG010000020">
    <property type="protein sequence ID" value="MBD2502131.1"/>
    <property type="molecule type" value="Genomic_DNA"/>
</dbReference>
<comment type="caution">
    <text evidence="1">The sequence shown here is derived from an EMBL/GenBank/DDBJ whole genome shotgun (WGS) entry which is preliminary data.</text>
</comment>
<evidence type="ECO:0000313" key="2">
    <source>
        <dbReference type="Proteomes" id="UP000661112"/>
    </source>
</evidence>
<organism evidence="1 2">
    <name type="scientific">Anabaena azotica FACHB-119</name>
    <dbReference type="NCBI Taxonomy" id="947527"/>
    <lineage>
        <taxon>Bacteria</taxon>
        <taxon>Bacillati</taxon>
        <taxon>Cyanobacteriota</taxon>
        <taxon>Cyanophyceae</taxon>
        <taxon>Nostocales</taxon>
        <taxon>Nostocaceae</taxon>
        <taxon>Anabaena</taxon>
        <taxon>Anabaena azotica</taxon>
    </lineage>
</organism>
<dbReference type="RefSeq" id="WP_190474075.1">
    <property type="nucleotide sequence ID" value="NZ_JACJSG010000020.1"/>
</dbReference>
<evidence type="ECO:0000313" key="1">
    <source>
        <dbReference type="EMBL" id="MBD2502131.1"/>
    </source>
</evidence>
<name>A0ABR8D7M2_9NOST</name>
<proteinExistence type="predicted"/>
<sequence length="118" mass="12560">MSINDPIAAARLGVTQAKKAAEDNTNAGKIAATSAITQTVPMVLIGVVEAKTAYLLIKNILEKGQVKLIPALIALKTQSIARGVVAYNATLNQAITVREDVHNRYVDICSSIDKSKSR</sequence>
<protein>
    <submittedName>
        <fullName evidence="1">Uncharacterized protein</fullName>
    </submittedName>
</protein>
<dbReference type="Proteomes" id="UP000661112">
    <property type="component" value="Unassembled WGS sequence"/>
</dbReference>
<gene>
    <name evidence="1" type="ORF">H6G83_16175</name>
</gene>
<reference evidence="1 2" key="1">
    <citation type="journal article" date="2020" name="ISME J.">
        <title>Comparative genomics reveals insights into cyanobacterial evolution and habitat adaptation.</title>
        <authorList>
            <person name="Chen M.Y."/>
            <person name="Teng W.K."/>
            <person name="Zhao L."/>
            <person name="Hu C.X."/>
            <person name="Zhou Y.K."/>
            <person name="Han B.P."/>
            <person name="Song L.R."/>
            <person name="Shu W.S."/>
        </authorList>
    </citation>
    <scope>NUCLEOTIDE SEQUENCE [LARGE SCALE GENOMIC DNA]</scope>
    <source>
        <strain evidence="1 2">FACHB-119</strain>
    </source>
</reference>